<dbReference type="InterPro" id="IPR051824">
    <property type="entry name" value="LRR_Rcpt-Like_S/T_Kinase"/>
</dbReference>
<feature type="transmembrane region" description="Helical" evidence="3">
    <location>
        <begin position="220"/>
        <end position="245"/>
    </location>
</feature>
<keyword evidence="5" id="KW-0808">Transferase</keyword>
<keyword evidence="2" id="KW-0547">Nucleotide-binding</keyword>
<dbReference type="InterPro" id="IPR017441">
    <property type="entry name" value="Protein_kinase_ATP_BS"/>
</dbReference>
<dbReference type="EMBL" id="KE343594">
    <property type="protein sequence ID" value="EXB36797.1"/>
    <property type="molecule type" value="Genomic_DNA"/>
</dbReference>
<evidence type="ECO:0000259" key="4">
    <source>
        <dbReference type="PROSITE" id="PS50011"/>
    </source>
</evidence>
<keyword evidence="5" id="KW-0675">Receptor</keyword>
<dbReference type="InterPro" id="IPR011009">
    <property type="entry name" value="Kinase-like_dom_sf"/>
</dbReference>
<reference evidence="6" key="1">
    <citation type="submission" date="2013-01" db="EMBL/GenBank/DDBJ databases">
        <title>Draft Genome Sequence of a Mulberry Tree, Morus notabilis C.K. Schneid.</title>
        <authorList>
            <person name="He N."/>
            <person name="Zhao S."/>
        </authorList>
    </citation>
    <scope>NUCLEOTIDE SEQUENCE</scope>
</reference>
<dbReference type="GO" id="GO:0004672">
    <property type="term" value="F:protein kinase activity"/>
    <property type="evidence" value="ECO:0007669"/>
    <property type="project" value="InterPro"/>
</dbReference>
<dbReference type="FunFam" id="3.30.200.20:FF:000217">
    <property type="entry name" value="probable LRR receptor-like serine/threonine-protein kinase At1g53430"/>
    <property type="match status" value="1"/>
</dbReference>
<comment type="subcellular location">
    <subcellularLocation>
        <location evidence="1">Membrane</location>
        <topology evidence="1">Single-pass type I membrane protein</topology>
    </subcellularLocation>
</comment>
<protein>
    <submittedName>
        <fullName evidence="5">Putative LRR receptor-like serine/threonine-protein kinase</fullName>
    </submittedName>
</protein>
<dbReference type="GO" id="GO:0016020">
    <property type="term" value="C:membrane"/>
    <property type="evidence" value="ECO:0007669"/>
    <property type="project" value="UniProtKB-SubCell"/>
</dbReference>
<sequence>MAPEYALWGYLTYKADVFSFAVVALEILAGTSNMKYRPNENYVCLVDWVSSQSFPSLENLKSLTRLHNCSCHRDHYSLHINCGGRETTIGGITYEGDRDAGGAAKFVPNMRDNRWGVSSTGDFWDVNATSNDYEKLGLKDFTLKKQHKKIFNKVQVMNNVLEIRFQWSGKGTTSAPKKGTWSSHISYNVILVKSNIIQNGIDCYFFISEVKPPDDSKRKIIILIVIGVVVLLLCLMFTTLCILWWKGCFDGTATRERELRGLDLQTGIFTFRQIKAATNNFDPTNEIGEGGFGTVYKGTLLDGTIIAVKQLSSKSQQGNREFVTEMGMVPGLQHPNLVKLYGCCIEGNQLMLLVYEYMENNSHASASFGISKVIATVDIWRQNTPYGGYLTYKADVYSFGAVALEIVAGKNNLKYRPNENFVCLVDWAIVLQQKGNLMELVDPNLGSDFNKEEAVRMIKVAILCINPSPALRPTMSTVVSVLKGRTAIPELIMDPSIYGDELRLMALRKQFNQIAQHDSTQPIIKIQFQATVLQSKEKFHGVLATYEKSS</sequence>
<dbReference type="PROSITE" id="PS50011">
    <property type="entry name" value="PROTEIN_KINASE_DOM"/>
    <property type="match status" value="1"/>
</dbReference>
<gene>
    <name evidence="5" type="ORF">L484_005094</name>
</gene>
<dbReference type="PANTHER" id="PTHR48006">
    <property type="entry name" value="LEUCINE-RICH REPEAT-CONTAINING PROTEIN DDB_G0281931-RELATED"/>
    <property type="match status" value="1"/>
</dbReference>
<dbReference type="InterPro" id="IPR000719">
    <property type="entry name" value="Prot_kinase_dom"/>
</dbReference>
<dbReference type="GO" id="GO:0005524">
    <property type="term" value="F:ATP binding"/>
    <property type="evidence" value="ECO:0007669"/>
    <property type="project" value="UniProtKB-UniRule"/>
</dbReference>
<dbReference type="Proteomes" id="UP000030645">
    <property type="component" value="Unassembled WGS sequence"/>
</dbReference>
<feature type="domain" description="Protein kinase" evidence="4">
    <location>
        <begin position="281"/>
        <end position="550"/>
    </location>
</feature>
<dbReference type="AlphaFoldDB" id="W9R1X6"/>
<dbReference type="InterPro" id="IPR001245">
    <property type="entry name" value="Ser-Thr/Tyr_kinase_cat_dom"/>
</dbReference>
<evidence type="ECO:0000256" key="2">
    <source>
        <dbReference type="PROSITE-ProRule" id="PRU10141"/>
    </source>
</evidence>
<feature type="transmembrane region" description="Helical" evidence="3">
    <location>
        <begin position="6"/>
        <end position="29"/>
    </location>
</feature>
<keyword evidence="3" id="KW-0472">Membrane</keyword>
<dbReference type="Gene3D" id="1.10.510.10">
    <property type="entry name" value="Transferase(Phosphotransferase) domain 1"/>
    <property type="match status" value="2"/>
</dbReference>
<accession>W9R1X6</accession>
<keyword evidence="2" id="KW-0067">ATP-binding</keyword>
<dbReference type="SUPFAM" id="SSF56112">
    <property type="entry name" value="Protein kinase-like (PK-like)"/>
    <property type="match status" value="2"/>
</dbReference>
<evidence type="ECO:0000313" key="6">
    <source>
        <dbReference type="Proteomes" id="UP000030645"/>
    </source>
</evidence>
<keyword evidence="6" id="KW-1185">Reference proteome</keyword>
<organism evidence="5 6">
    <name type="scientific">Morus notabilis</name>
    <dbReference type="NCBI Taxonomy" id="981085"/>
    <lineage>
        <taxon>Eukaryota</taxon>
        <taxon>Viridiplantae</taxon>
        <taxon>Streptophyta</taxon>
        <taxon>Embryophyta</taxon>
        <taxon>Tracheophyta</taxon>
        <taxon>Spermatophyta</taxon>
        <taxon>Magnoliopsida</taxon>
        <taxon>eudicotyledons</taxon>
        <taxon>Gunneridae</taxon>
        <taxon>Pentapetalae</taxon>
        <taxon>rosids</taxon>
        <taxon>fabids</taxon>
        <taxon>Rosales</taxon>
        <taxon>Moraceae</taxon>
        <taxon>Moreae</taxon>
        <taxon>Morus</taxon>
    </lineage>
</organism>
<evidence type="ECO:0000256" key="1">
    <source>
        <dbReference type="ARBA" id="ARBA00004479"/>
    </source>
</evidence>
<keyword evidence="3" id="KW-0812">Transmembrane</keyword>
<dbReference type="PANTHER" id="PTHR48006:SF66">
    <property type="entry name" value="PROTEIN KINASE DOMAIN-CONTAINING PROTEIN"/>
    <property type="match status" value="1"/>
</dbReference>
<keyword evidence="3" id="KW-1133">Transmembrane helix</keyword>
<dbReference type="Gene3D" id="3.30.200.20">
    <property type="entry name" value="Phosphorylase Kinase, domain 1"/>
    <property type="match status" value="1"/>
</dbReference>
<keyword evidence="5" id="KW-0418">Kinase</keyword>
<evidence type="ECO:0000256" key="3">
    <source>
        <dbReference type="SAM" id="Phobius"/>
    </source>
</evidence>
<proteinExistence type="predicted"/>
<name>W9R1X6_9ROSA</name>
<dbReference type="Pfam" id="PF07714">
    <property type="entry name" value="PK_Tyr_Ser-Thr"/>
    <property type="match status" value="1"/>
</dbReference>
<evidence type="ECO:0000313" key="5">
    <source>
        <dbReference type="EMBL" id="EXB36797.1"/>
    </source>
</evidence>
<dbReference type="eggNOG" id="KOG1187">
    <property type="taxonomic scope" value="Eukaryota"/>
</dbReference>
<dbReference type="PROSITE" id="PS00107">
    <property type="entry name" value="PROTEIN_KINASE_ATP"/>
    <property type="match status" value="1"/>
</dbReference>
<feature type="binding site" evidence="2">
    <location>
        <position position="309"/>
    </location>
    <ligand>
        <name>ATP</name>
        <dbReference type="ChEBI" id="CHEBI:30616"/>
    </ligand>
</feature>